<gene>
    <name evidence="4" type="ORF">HBE96_25065</name>
</gene>
<proteinExistence type="predicted"/>
<reference evidence="4 5" key="1">
    <citation type="submission" date="2020-06" db="EMBL/GenBank/DDBJ databases">
        <title>Complete Genome Sequence of Clostridium muelleri sp. nov. P21T, an Acid-Alcohol Producing Acetogen Isolated from Old Hay.</title>
        <authorList>
            <person name="Duncan K.E."/>
            <person name="Tanner R.S."/>
        </authorList>
    </citation>
    <scope>NUCLEOTIDE SEQUENCE [LARGE SCALE GENOMIC DNA]</scope>
    <source>
        <strain evidence="4 5">P21</strain>
    </source>
</reference>
<dbReference type="RefSeq" id="WP_169300444.1">
    <property type="nucleotide sequence ID" value="NZ_JABBNI010000067.1"/>
</dbReference>
<sequence>MVKTFKLDENTINDKGQTGYEVTDKILEHLKKADSLMEDAYAEINRHEDLAYVQYNSLSSDCTKISDYSRDYKDFKRFTNEYNENVDSIFFKAQEEAMKYLRDVRLEEIELDNNLGIKQMYTSHYPGLEGQGFVKSKINIKDLLECGDVDKALKEEFQQQQLAIKKLKELAELPKEKWPQGMTDERMEKIRAYVKQLKEAKEDQESYDDSIKKLITSGELDYETKGERITSMVLDCIPIVGDIKGIAEVAIGKDLVSGRRFSDTERAIMLGATIIGFSQVGKVGKVALKLGGKELLKEGVKCTVKETAKNLVMVETFEGLSKLGKNLGLDPKAELGIMAGIVIGGGKLHTKVQNYIKDVSKEMKGDSLNSIIKDIEVEGTAGKNLSNIESEVKDIAKDASNGKILDDINTASKSSTMETVAKDADDIKNIKDEATGMAKDGVSAESKLDTVSKYAKDNIKSIKDESTGIAKDGLSGESKLDTISKDTKELDNVKNEAKIASEVDTVIKEVDKGGSKAGVGKTGEGIPLEEVKPDVLRQIHPDDNGAYGYLPNEGTAYHRPKYDFTNVDWAKDMQNVRKDYLEASKQLSIDIERMTSEGFSKKDIAKHVVDARNQQKVTARAKMTVEERAGLEERNIEIYGNLIGPDSQWLFNKTKKKLIKEGTYINDDEIWSSVIKKSMKKDDVINTLLGIIH</sequence>
<feature type="domain" description="Pre-toxin TG" evidence="3">
    <location>
        <begin position="227"/>
        <end position="290"/>
    </location>
</feature>
<dbReference type="Pfam" id="PF14449">
    <property type="entry name" value="PT-TG"/>
    <property type="match status" value="1"/>
</dbReference>
<evidence type="ECO:0000256" key="1">
    <source>
        <dbReference type="ARBA" id="ARBA00004613"/>
    </source>
</evidence>
<dbReference type="AlphaFoldDB" id="A0A7Y0HSH8"/>
<name>A0A7Y0HSH8_9CLOT</name>
<evidence type="ECO:0000256" key="2">
    <source>
        <dbReference type="ARBA" id="ARBA00022525"/>
    </source>
</evidence>
<dbReference type="InterPro" id="IPR027797">
    <property type="entry name" value="PT-TG_dom"/>
</dbReference>
<evidence type="ECO:0000313" key="5">
    <source>
        <dbReference type="Proteomes" id="UP000537131"/>
    </source>
</evidence>
<dbReference type="EMBL" id="JABBNI010000067">
    <property type="protein sequence ID" value="NMM65853.1"/>
    <property type="molecule type" value="Genomic_DNA"/>
</dbReference>
<evidence type="ECO:0000313" key="4">
    <source>
        <dbReference type="EMBL" id="NMM65853.1"/>
    </source>
</evidence>
<organism evidence="4 5">
    <name type="scientific">Clostridium muellerianum</name>
    <dbReference type="NCBI Taxonomy" id="2716538"/>
    <lineage>
        <taxon>Bacteria</taxon>
        <taxon>Bacillati</taxon>
        <taxon>Bacillota</taxon>
        <taxon>Clostridia</taxon>
        <taxon>Eubacteriales</taxon>
        <taxon>Clostridiaceae</taxon>
        <taxon>Clostridium</taxon>
    </lineage>
</organism>
<dbReference type="GO" id="GO:0005576">
    <property type="term" value="C:extracellular region"/>
    <property type="evidence" value="ECO:0007669"/>
    <property type="project" value="UniProtKB-SubCell"/>
</dbReference>
<comment type="subcellular location">
    <subcellularLocation>
        <location evidence="1">Secreted</location>
    </subcellularLocation>
</comment>
<keyword evidence="2" id="KW-0964">Secreted</keyword>
<dbReference type="Proteomes" id="UP000537131">
    <property type="component" value="Unassembled WGS sequence"/>
</dbReference>
<keyword evidence="5" id="KW-1185">Reference proteome</keyword>
<accession>A0A7Y0HSH8</accession>
<evidence type="ECO:0000259" key="3">
    <source>
        <dbReference type="Pfam" id="PF14449"/>
    </source>
</evidence>
<protein>
    <recommendedName>
        <fullName evidence="3">Pre-toxin TG domain-containing protein</fullName>
    </recommendedName>
</protein>
<comment type="caution">
    <text evidence="4">The sequence shown here is derived from an EMBL/GenBank/DDBJ whole genome shotgun (WGS) entry which is preliminary data.</text>
</comment>